<evidence type="ECO:0000313" key="1">
    <source>
        <dbReference type="EMBL" id="DAE14735.1"/>
    </source>
</evidence>
<protein>
    <submittedName>
        <fullName evidence="1">Minor capsid protein from bacteriophage</fullName>
    </submittedName>
</protein>
<organism evidence="1">
    <name type="scientific">Siphoviridae sp. ctBCI9</name>
    <dbReference type="NCBI Taxonomy" id="2825373"/>
    <lineage>
        <taxon>Viruses</taxon>
        <taxon>Duplodnaviria</taxon>
        <taxon>Heunggongvirae</taxon>
        <taxon>Uroviricota</taxon>
        <taxon>Caudoviricetes</taxon>
    </lineage>
</organism>
<accession>A0A8S5Q5Y7</accession>
<dbReference type="EMBL" id="BK015591">
    <property type="protein sequence ID" value="DAE14735.1"/>
    <property type="molecule type" value="Genomic_DNA"/>
</dbReference>
<sequence>MVERRRHRRAQPDAIKKEENSMLDKMCAFLARAPALQGLSMAVGDVGPQPGTAGLWTKGITVLERRENLLGGVRQRCRAEFTLRLCLPLTQAENAARLLALQSWAAAESAAHRAPVFGNTDTEREVLRAEQGRIERADAGGTVVYTVRLQADYTQSFTEELQ</sequence>
<name>A0A8S5Q5Y7_9CAUD</name>
<reference evidence="1" key="1">
    <citation type="journal article" date="2021" name="Proc. Natl. Acad. Sci. U.S.A.">
        <title>A Catalog of Tens of Thousands of Viruses from Human Metagenomes Reveals Hidden Associations with Chronic Diseases.</title>
        <authorList>
            <person name="Tisza M.J."/>
            <person name="Buck C.B."/>
        </authorList>
    </citation>
    <scope>NUCLEOTIDE SEQUENCE</scope>
    <source>
        <strain evidence="1">CtBCI9</strain>
    </source>
</reference>
<proteinExistence type="predicted"/>